<dbReference type="Proteomes" id="UP000510821">
    <property type="component" value="Chromosome"/>
</dbReference>
<dbReference type="AlphaFoldDB" id="A0A7D5XKR4"/>
<feature type="transmembrane region" description="Helical" evidence="1">
    <location>
        <begin position="7"/>
        <end position="32"/>
    </location>
</feature>
<accession>A0A7D5XKR4</accession>
<dbReference type="EMBL" id="CP058998">
    <property type="protein sequence ID" value="QLJ53469.1"/>
    <property type="molecule type" value="Genomic_DNA"/>
</dbReference>
<organism evidence="2 3">
    <name type="scientific">Fermentimicrarchaeum limneticum</name>
    <dbReference type="NCBI Taxonomy" id="2795018"/>
    <lineage>
        <taxon>Archaea</taxon>
        <taxon>Candidatus Micrarchaeota</taxon>
        <taxon>Candidatus Fermentimicrarchaeales</taxon>
        <taxon>Candidatus Fermentimicrarchaeaceae</taxon>
        <taxon>Candidatus Fermentimicrarchaeum</taxon>
    </lineage>
</organism>
<gene>
    <name evidence="2" type="ORF">Sv326_1294</name>
</gene>
<sequence length="247" mass="27252">MEKKQNFLFTLRAVLSILMFLVLICDVIYGLFLYQPDCFPCSRNLNLLDPQVILPVLAIIIFLIIFIISIKLHNFAGYGIGFFITSLLLLILFILIPAGRLGCLIPAICNFKTTPTGTLFCMSDGLQPQTSKLYLRLSNGLDHNITINGIQCIKLDSWDNLPLAPSYIEPLNHSIQIGPRSVATVAGFGNSYSNSSNTVICNNRDGSMPSDTSYGAPACLHLYINYTDTTTGGSYVAPGEIYIRYYG</sequence>
<feature type="transmembrane region" description="Helical" evidence="1">
    <location>
        <begin position="52"/>
        <end position="68"/>
    </location>
</feature>
<dbReference type="KEGG" id="flt:Sv326_1294"/>
<feature type="transmembrane region" description="Helical" evidence="1">
    <location>
        <begin position="75"/>
        <end position="96"/>
    </location>
</feature>
<keyword evidence="1" id="KW-1133">Transmembrane helix</keyword>
<proteinExistence type="predicted"/>
<evidence type="ECO:0000256" key="1">
    <source>
        <dbReference type="SAM" id="Phobius"/>
    </source>
</evidence>
<keyword evidence="1" id="KW-0472">Membrane</keyword>
<evidence type="ECO:0000313" key="2">
    <source>
        <dbReference type="EMBL" id="QLJ53469.1"/>
    </source>
</evidence>
<protein>
    <submittedName>
        <fullName evidence="2">Uncharacterized protein</fullName>
    </submittedName>
</protein>
<name>A0A7D5XKR4_FERL1</name>
<evidence type="ECO:0000313" key="3">
    <source>
        <dbReference type="Proteomes" id="UP000510821"/>
    </source>
</evidence>
<reference evidence="3" key="1">
    <citation type="submission" date="2020-07" db="EMBL/GenBank/DDBJ databases">
        <title>Metabolic diversity and evolutionary history of the archaeal phylum ###Micrarchaeota### uncovered from a freshwater lake metagenome.</title>
        <authorList>
            <person name="Kadnikov V.V."/>
            <person name="Savvichev A.S."/>
            <person name="Mardanov A.V."/>
            <person name="Beletsky A.V."/>
            <person name="Chupakov A.V."/>
            <person name="Kokryatskaya N.M."/>
            <person name="Pimenov N.V."/>
            <person name="Ravin N.V."/>
        </authorList>
    </citation>
    <scope>NUCLEOTIDE SEQUENCE [LARGE SCALE GENOMIC DNA]</scope>
</reference>
<keyword evidence="1" id="KW-0812">Transmembrane</keyword>